<keyword evidence="1" id="KW-0732">Signal</keyword>
<organism evidence="2 3">
    <name type="scientific">Nitrospirillum amazonense</name>
    <dbReference type="NCBI Taxonomy" id="28077"/>
    <lineage>
        <taxon>Bacteria</taxon>
        <taxon>Pseudomonadati</taxon>
        <taxon>Pseudomonadota</taxon>
        <taxon>Alphaproteobacteria</taxon>
        <taxon>Rhodospirillales</taxon>
        <taxon>Azospirillaceae</taxon>
        <taxon>Nitrospirillum</taxon>
    </lineage>
</organism>
<dbReference type="AlphaFoldDB" id="A0A560ILF6"/>
<name>A0A560ILF6_9PROT</name>
<reference evidence="2 3" key="1">
    <citation type="submission" date="2019-06" db="EMBL/GenBank/DDBJ databases">
        <title>Genomic Encyclopedia of Type Strains, Phase IV (KMG-V): Genome sequencing to study the core and pangenomes of soil and plant-associated prokaryotes.</title>
        <authorList>
            <person name="Whitman W."/>
        </authorList>
    </citation>
    <scope>NUCLEOTIDE SEQUENCE [LARGE SCALE GENOMIC DNA]</scope>
    <source>
        <strain evidence="2 3">BR 11140</strain>
    </source>
</reference>
<gene>
    <name evidence="2" type="ORF">FBZ92_107191</name>
</gene>
<protein>
    <submittedName>
        <fullName evidence="2">WD40 repeat protein</fullName>
    </submittedName>
</protein>
<evidence type="ECO:0000313" key="2">
    <source>
        <dbReference type="EMBL" id="TWB59757.1"/>
    </source>
</evidence>
<evidence type="ECO:0000256" key="1">
    <source>
        <dbReference type="SAM" id="SignalP"/>
    </source>
</evidence>
<dbReference type="Pfam" id="PF07676">
    <property type="entry name" value="PD40"/>
    <property type="match status" value="3"/>
</dbReference>
<sequence length="310" mass="33596">MSRRRHAAYVAITLGALVASSSPAAADSGTGRVTHWAPSGIVSDQYESHPAFDPLTGDLYFVRSTPQFRGWRILYSHCTPSGWSSPQDAPFAGDGVEADPWFSPDGRSVWFISNRTTDGVHREDLDIWRVERGADGHWGQPVRLPSPINSTGYEWFPRLAPDGWLYFGSDRPGGFGKTDIWRARTDGQGGWTVENAGPALNGPNDEYEALPSPNGQRLILMAENGAGDVRTLYESHKTGNGWSPRRALGPDVNATGSEIGALFSPTGKTLMFARDLHGNESGEFFVWRGGLSAASAAEEAWPAACPAPQH</sequence>
<accession>A0A560ILF6</accession>
<feature type="signal peptide" evidence="1">
    <location>
        <begin position="1"/>
        <end position="26"/>
    </location>
</feature>
<dbReference type="EMBL" id="VITT01000007">
    <property type="protein sequence ID" value="TWB59757.1"/>
    <property type="molecule type" value="Genomic_DNA"/>
</dbReference>
<dbReference type="Gene3D" id="2.120.10.30">
    <property type="entry name" value="TolB, C-terminal domain"/>
    <property type="match status" value="1"/>
</dbReference>
<proteinExistence type="predicted"/>
<dbReference type="OrthoDB" id="9809364at2"/>
<dbReference type="Proteomes" id="UP000318050">
    <property type="component" value="Unassembled WGS sequence"/>
</dbReference>
<comment type="caution">
    <text evidence="2">The sequence shown here is derived from an EMBL/GenBank/DDBJ whole genome shotgun (WGS) entry which is preliminary data.</text>
</comment>
<dbReference type="InterPro" id="IPR011659">
    <property type="entry name" value="WD40"/>
</dbReference>
<dbReference type="InterPro" id="IPR011042">
    <property type="entry name" value="6-blade_b-propeller_TolB-like"/>
</dbReference>
<dbReference type="SUPFAM" id="SSF82171">
    <property type="entry name" value="DPP6 N-terminal domain-like"/>
    <property type="match status" value="1"/>
</dbReference>
<feature type="chain" id="PRO_5022108708" evidence="1">
    <location>
        <begin position="27"/>
        <end position="310"/>
    </location>
</feature>
<evidence type="ECO:0000313" key="3">
    <source>
        <dbReference type="Proteomes" id="UP000318050"/>
    </source>
</evidence>